<dbReference type="EMBL" id="VDUZ01000005">
    <property type="protein sequence ID" value="TXL79493.1"/>
    <property type="molecule type" value="Genomic_DNA"/>
</dbReference>
<dbReference type="Proteomes" id="UP000321638">
    <property type="component" value="Unassembled WGS sequence"/>
</dbReference>
<dbReference type="OrthoDB" id="495830at2"/>
<protein>
    <recommendedName>
        <fullName evidence="3">Gluconate 2-dehydrogenase subunit 3 family protein</fullName>
    </recommendedName>
</protein>
<proteinExistence type="predicted"/>
<name>A0A5C8PSX7_9HYPH</name>
<evidence type="ECO:0000313" key="1">
    <source>
        <dbReference type="EMBL" id="TXL79493.1"/>
    </source>
</evidence>
<organism evidence="1 2">
    <name type="scientific">Vineibacter terrae</name>
    <dbReference type="NCBI Taxonomy" id="2586908"/>
    <lineage>
        <taxon>Bacteria</taxon>
        <taxon>Pseudomonadati</taxon>
        <taxon>Pseudomonadota</taxon>
        <taxon>Alphaproteobacteria</taxon>
        <taxon>Hyphomicrobiales</taxon>
        <taxon>Vineibacter</taxon>
    </lineage>
</organism>
<gene>
    <name evidence="1" type="ORF">FHP25_05985</name>
</gene>
<reference evidence="1 2" key="1">
    <citation type="submission" date="2019-06" db="EMBL/GenBank/DDBJ databases">
        <title>New taxonomy in bacterial strain CC-CFT640, isolated from vineyard.</title>
        <authorList>
            <person name="Lin S.-Y."/>
            <person name="Tsai C.-F."/>
            <person name="Young C.-C."/>
        </authorList>
    </citation>
    <scope>NUCLEOTIDE SEQUENCE [LARGE SCALE GENOMIC DNA]</scope>
    <source>
        <strain evidence="1 2">CC-CFT640</strain>
    </source>
</reference>
<keyword evidence="2" id="KW-1185">Reference proteome</keyword>
<comment type="caution">
    <text evidence="1">The sequence shown here is derived from an EMBL/GenBank/DDBJ whole genome shotgun (WGS) entry which is preliminary data.</text>
</comment>
<evidence type="ECO:0008006" key="3">
    <source>
        <dbReference type="Google" id="ProtNLM"/>
    </source>
</evidence>
<evidence type="ECO:0000313" key="2">
    <source>
        <dbReference type="Proteomes" id="UP000321638"/>
    </source>
</evidence>
<dbReference type="RefSeq" id="WP_147846000.1">
    <property type="nucleotide sequence ID" value="NZ_VDUZ01000005.1"/>
</dbReference>
<dbReference type="AlphaFoldDB" id="A0A5C8PSX7"/>
<accession>A0A5C8PSX7</accession>
<sequence length="145" mass="16317">MDDITAFMELSALLTGHDNIVIDPEDKAFSEPIAKEYQRRLMAVFSTRLPALQDAYKAIGSATPKPPINDALLAQLRATPEFAAHEFVAKQIVNIWYFSQFKAEDTPAAPFLDGGFYEEGLVWPLIKAHPIGFSHQPHGYWMRQP</sequence>